<dbReference type="Gene3D" id="1.10.630.10">
    <property type="entry name" value="Cytochrome P450"/>
    <property type="match status" value="1"/>
</dbReference>
<dbReference type="InterPro" id="IPR002401">
    <property type="entry name" value="Cyt_P450_E_grp-I"/>
</dbReference>
<sequence>MENDQSSVFVLQLLLLLQTTLFFYAISINDVSSSILSRVTNFVLRRSTTPCTFEKSGESIPTLEFDWPNGQGTQKFFDGRGSSIRWRHQKGVVYQIWAGFKPEIVLTRPEHLRSFFNDSDKHRKAPNNNSGWLIGEILGSCLGLVSGSRWASMRIPWEHPFSLPAAKSYVSLMTSSAREFIQDLESKAGNTPDTFQIQVTESLKTYPFFVVASSVFGELSETQKATLLNLAPLRERLWQEGIKGGLNRTVLAKVFRTRGSRMLAEFKRRWRAFIENAYGEPITHKKNGAIEKLLTHAKHGEYLTIEECMQTVDETLYANLDVTTSAVAWSHVLIAQNQAIQDEVRTEVRLHRQLSETEWEDYINRSDTILAFSVLEASRLRPILAFSNPESAPADKLVGDIVVPRNTDVIVDSHAINVAHPFWINGTEFNPHRFEGLQPRQYRYHLFRFGFGPRKCLGQHVADRMIRALLAEVLRKYCLSVSESSESQDHQIQDESWVSLPDVLINCARQ</sequence>
<comment type="caution">
    <text evidence="6">The sequence shown here is derived from an EMBL/GenBank/DDBJ whole genome shotgun (WGS) entry which is preliminary data.</text>
</comment>
<dbReference type="GO" id="GO:0020037">
    <property type="term" value="F:heme binding"/>
    <property type="evidence" value="ECO:0007669"/>
    <property type="project" value="InterPro"/>
</dbReference>
<evidence type="ECO:0008006" key="8">
    <source>
        <dbReference type="Google" id="ProtNLM"/>
    </source>
</evidence>
<keyword evidence="5" id="KW-0560">Oxidoreductase</keyword>
<feature type="binding site" description="axial binding residue" evidence="4">
    <location>
        <position position="456"/>
    </location>
    <ligand>
        <name>heme</name>
        <dbReference type="ChEBI" id="CHEBI:30413"/>
    </ligand>
    <ligandPart>
        <name>Fe</name>
        <dbReference type="ChEBI" id="CHEBI:18248"/>
    </ligandPart>
</feature>
<reference evidence="6" key="1">
    <citation type="submission" date="2022-08" db="EMBL/GenBank/DDBJ databases">
        <authorList>
            <person name="Giroux E."/>
            <person name="Giroux E."/>
        </authorList>
    </citation>
    <scope>NUCLEOTIDE SEQUENCE</scope>
    <source>
        <strain evidence="6">H1091258</strain>
    </source>
</reference>
<evidence type="ECO:0000256" key="4">
    <source>
        <dbReference type="PIRSR" id="PIRSR602401-1"/>
    </source>
</evidence>
<dbReference type="Pfam" id="PF00067">
    <property type="entry name" value="p450"/>
    <property type="match status" value="1"/>
</dbReference>
<dbReference type="PANTHER" id="PTHR24291">
    <property type="entry name" value="CYTOCHROME P450 FAMILY 4"/>
    <property type="match status" value="1"/>
</dbReference>
<dbReference type="InterPro" id="IPR050196">
    <property type="entry name" value="Cytochrome_P450_Monoox"/>
</dbReference>
<dbReference type="GO" id="GO:0016705">
    <property type="term" value="F:oxidoreductase activity, acting on paired donors, with incorporation or reduction of molecular oxygen"/>
    <property type="evidence" value="ECO:0007669"/>
    <property type="project" value="InterPro"/>
</dbReference>
<organism evidence="6 7">
    <name type="scientific">Colletotrichum noveboracense</name>
    <dbReference type="NCBI Taxonomy" id="2664923"/>
    <lineage>
        <taxon>Eukaryota</taxon>
        <taxon>Fungi</taxon>
        <taxon>Dikarya</taxon>
        <taxon>Ascomycota</taxon>
        <taxon>Pezizomycotina</taxon>
        <taxon>Sordariomycetes</taxon>
        <taxon>Hypocreomycetidae</taxon>
        <taxon>Glomerellales</taxon>
        <taxon>Glomerellaceae</taxon>
        <taxon>Colletotrichum</taxon>
        <taxon>Colletotrichum gloeosporioides species complex</taxon>
    </lineage>
</organism>
<dbReference type="AlphaFoldDB" id="A0A9W4WI48"/>
<evidence type="ECO:0000256" key="3">
    <source>
        <dbReference type="ARBA" id="ARBA00023004"/>
    </source>
</evidence>
<dbReference type="PANTHER" id="PTHR24291:SF167">
    <property type="entry name" value="CYTOCHROME P450 MONOOXYGENASE GLIC"/>
    <property type="match status" value="1"/>
</dbReference>
<keyword evidence="4 5" id="KW-0349">Heme</keyword>
<accession>A0A9W4WI48</accession>
<dbReference type="GO" id="GO:0004497">
    <property type="term" value="F:monooxygenase activity"/>
    <property type="evidence" value="ECO:0007669"/>
    <property type="project" value="UniProtKB-KW"/>
</dbReference>
<evidence type="ECO:0000256" key="2">
    <source>
        <dbReference type="ARBA" id="ARBA00022723"/>
    </source>
</evidence>
<dbReference type="Proteomes" id="UP001152533">
    <property type="component" value="Unassembled WGS sequence"/>
</dbReference>
<evidence type="ECO:0000256" key="5">
    <source>
        <dbReference type="RuleBase" id="RU000461"/>
    </source>
</evidence>
<dbReference type="PROSITE" id="PS00086">
    <property type="entry name" value="CYTOCHROME_P450"/>
    <property type="match status" value="1"/>
</dbReference>
<dbReference type="EMBL" id="CAMGZC010000275">
    <property type="protein sequence ID" value="CAI0645811.1"/>
    <property type="molecule type" value="Genomic_DNA"/>
</dbReference>
<evidence type="ECO:0000256" key="1">
    <source>
        <dbReference type="ARBA" id="ARBA00010617"/>
    </source>
</evidence>
<dbReference type="SUPFAM" id="SSF48264">
    <property type="entry name" value="Cytochrome P450"/>
    <property type="match status" value="1"/>
</dbReference>
<comment type="cofactor">
    <cofactor evidence="4">
        <name>heme</name>
        <dbReference type="ChEBI" id="CHEBI:30413"/>
    </cofactor>
</comment>
<keyword evidence="5" id="KW-0503">Monooxygenase</keyword>
<dbReference type="CDD" id="cd20615">
    <property type="entry name" value="CYP_GliC-like"/>
    <property type="match status" value="1"/>
</dbReference>
<keyword evidence="3 4" id="KW-0408">Iron</keyword>
<dbReference type="InterPro" id="IPR001128">
    <property type="entry name" value="Cyt_P450"/>
</dbReference>
<dbReference type="InterPro" id="IPR036396">
    <property type="entry name" value="Cyt_P450_sf"/>
</dbReference>
<comment type="similarity">
    <text evidence="1 5">Belongs to the cytochrome P450 family.</text>
</comment>
<evidence type="ECO:0000313" key="6">
    <source>
        <dbReference type="EMBL" id="CAI0645811.1"/>
    </source>
</evidence>
<name>A0A9W4WI48_9PEZI</name>
<keyword evidence="7" id="KW-1185">Reference proteome</keyword>
<proteinExistence type="inferred from homology"/>
<dbReference type="InterPro" id="IPR017972">
    <property type="entry name" value="Cyt_P450_CS"/>
</dbReference>
<dbReference type="PRINTS" id="PR00463">
    <property type="entry name" value="EP450I"/>
</dbReference>
<protein>
    <recommendedName>
        <fullName evidence="8">Cytochrome P450</fullName>
    </recommendedName>
</protein>
<evidence type="ECO:0000313" key="7">
    <source>
        <dbReference type="Proteomes" id="UP001152533"/>
    </source>
</evidence>
<dbReference type="GO" id="GO:0005506">
    <property type="term" value="F:iron ion binding"/>
    <property type="evidence" value="ECO:0007669"/>
    <property type="project" value="InterPro"/>
</dbReference>
<gene>
    <name evidence="6" type="ORF">CGXH109_LOCUS49021</name>
</gene>
<keyword evidence="2 4" id="KW-0479">Metal-binding</keyword>